<dbReference type="SUPFAM" id="SSF52540">
    <property type="entry name" value="P-loop containing nucleoside triphosphate hydrolases"/>
    <property type="match status" value="1"/>
</dbReference>
<feature type="domain" description="AAA" evidence="1">
    <location>
        <begin position="3"/>
        <end position="201"/>
    </location>
</feature>
<dbReference type="RefSeq" id="WP_269308436.1">
    <property type="nucleotide sequence ID" value="NZ_CP098242.1"/>
</dbReference>
<sequence length="342" mass="38486">MCKIVSLYNNKGGVSKTTTTFNLAVLLSQQNKKVLLVDCDPQCNMTEMFFAINEELSDPDQALPGTSIYDAMLPRFQGKQAEIDANNVTLSEHQKYKGLFLLRGDLKFSRAETYFGTAWNQAVTDNIHEKNTYVAFSRLLRALGRIHDFAFTICDVGPSSGAITRTVILSCDELIVPLVPDRFCYQAVQLLGQVIHEWIERHQVIASTLSPFGIEPFRGKPRLAGTVLQNFKVHGGSKVKESYTKWQDKILEEIKTSLVGQKGLRVKSNFSAKKPFTASIKDVEALAPTAQLFGRAIFDIEQEHTKDASSDGRMYYGSVWEPWVDRMEDYRNEINKLAKAIS</sequence>
<dbReference type="InterPro" id="IPR050678">
    <property type="entry name" value="DNA_Partitioning_ATPase"/>
</dbReference>
<dbReference type="KEGG" id="ovb:NB640_09305"/>
<organism evidence="2 3">
    <name type="scientific">Oxalobacter vibrioformis</name>
    <dbReference type="NCBI Taxonomy" id="933080"/>
    <lineage>
        <taxon>Bacteria</taxon>
        <taxon>Pseudomonadati</taxon>
        <taxon>Pseudomonadota</taxon>
        <taxon>Betaproteobacteria</taxon>
        <taxon>Burkholderiales</taxon>
        <taxon>Oxalobacteraceae</taxon>
        <taxon>Oxalobacter</taxon>
    </lineage>
</organism>
<dbReference type="AlphaFoldDB" id="A0A9E9LV58"/>
<gene>
    <name evidence="2" type="ORF">NB640_09305</name>
</gene>
<dbReference type="PANTHER" id="PTHR13696">
    <property type="entry name" value="P-LOOP CONTAINING NUCLEOSIDE TRIPHOSPHATE HYDROLASE"/>
    <property type="match status" value="1"/>
</dbReference>
<keyword evidence="3" id="KW-1185">Reference proteome</keyword>
<dbReference type="Gene3D" id="3.40.50.300">
    <property type="entry name" value="P-loop containing nucleotide triphosphate hydrolases"/>
    <property type="match status" value="1"/>
</dbReference>
<evidence type="ECO:0000259" key="1">
    <source>
        <dbReference type="Pfam" id="PF13614"/>
    </source>
</evidence>
<protein>
    <submittedName>
        <fullName evidence="2">ParA family protein</fullName>
    </submittedName>
</protein>
<dbReference type="Proteomes" id="UP001156215">
    <property type="component" value="Chromosome"/>
</dbReference>
<evidence type="ECO:0000313" key="2">
    <source>
        <dbReference type="EMBL" id="WAW09439.1"/>
    </source>
</evidence>
<dbReference type="CDD" id="cd02042">
    <property type="entry name" value="ParAB_family"/>
    <property type="match status" value="1"/>
</dbReference>
<reference evidence="2" key="1">
    <citation type="journal article" date="2022" name="Front. Microbiol.">
        <title>New perspectives on an old grouping: The genomic and phenotypic variability of Oxalobacter formigenes and the implications for calcium oxalate stone prevention.</title>
        <authorList>
            <person name="Chmiel J.A."/>
            <person name="Carr C."/>
            <person name="Stuivenberg G.A."/>
            <person name="Venema R."/>
            <person name="Chanyi R.M."/>
            <person name="Al K.F."/>
            <person name="Giguere D."/>
            <person name="Say H."/>
            <person name="Akouris P.P."/>
            <person name="Dominguez Romero S.A."/>
            <person name="Kwong A."/>
            <person name="Tai V."/>
            <person name="Koval S.F."/>
            <person name="Razvi H."/>
            <person name="Bjazevic J."/>
            <person name="Burton J.P."/>
        </authorList>
    </citation>
    <scope>NUCLEOTIDE SEQUENCE</scope>
    <source>
        <strain evidence="2">WoOx3</strain>
    </source>
</reference>
<dbReference type="Pfam" id="PF13614">
    <property type="entry name" value="AAA_31"/>
    <property type="match status" value="1"/>
</dbReference>
<proteinExistence type="predicted"/>
<dbReference type="InterPro" id="IPR025669">
    <property type="entry name" value="AAA_dom"/>
</dbReference>
<dbReference type="InterPro" id="IPR027417">
    <property type="entry name" value="P-loop_NTPase"/>
</dbReference>
<dbReference type="PANTHER" id="PTHR13696:SF99">
    <property type="entry name" value="COBYRINIC ACID AC-DIAMIDE SYNTHASE"/>
    <property type="match status" value="1"/>
</dbReference>
<name>A0A9E9LV58_9BURK</name>
<dbReference type="EMBL" id="CP098242">
    <property type="protein sequence ID" value="WAW09439.1"/>
    <property type="molecule type" value="Genomic_DNA"/>
</dbReference>
<evidence type="ECO:0000313" key="3">
    <source>
        <dbReference type="Proteomes" id="UP001156215"/>
    </source>
</evidence>
<accession>A0A9E9LV58</accession>